<name>A0A4U1BIL9_9GAMM</name>
<evidence type="ECO:0000256" key="3">
    <source>
        <dbReference type="ARBA" id="ARBA00022519"/>
    </source>
</evidence>
<dbReference type="InterPro" id="IPR003399">
    <property type="entry name" value="Mce/MlaD"/>
</dbReference>
<dbReference type="GO" id="GO:0005886">
    <property type="term" value="C:plasma membrane"/>
    <property type="evidence" value="ECO:0007669"/>
    <property type="project" value="UniProtKB-SubCell"/>
</dbReference>
<feature type="domain" description="Mce/MlaD" evidence="8">
    <location>
        <begin position="383"/>
        <end position="445"/>
    </location>
</feature>
<proteinExistence type="predicted"/>
<keyword evidence="5 7" id="KW-1133">Transmembrane helix</keyword>
<reference evidence="9 10" key="1">
    <citation type="submission" date="2019-04" db="EMBL/GenBank/DDBJ databases">
        <authorList>
            <person name="Hwang J.C."/>
        </authorList>
    </citation>
    <scope>NUCLEOTIDE SEQUENCE [LARGE SCALE GENOMIC DNA]</scope>
    <source>
        <strain evidence="9 10">IMCC35001</strain>
    </source>
</reference>
<feature type="domain" description="Mce/MlaD" evidence="8">
    <location>
        <begin position="156"/>
        <end position="212"/>
    </location>
</feature>
<feature type="domain" description="Mce/MlaD" evidence="8">
    <location>
        <begin position="506"/>
        <end position="559"/>
    </location>
</feature>
<protein>
    <submittedName>
        <fullName evidence="9">MCE family protein</fullName>
    </submittedName>
</protein>
<feature type="domain" description="Mce/MlaD" evidence="8">
    <location>
        <begin position="737"/>
        <end position="799"/>
    </location>
</feature>
<dbReference type="RefSeq" id="WP_136851754.1">
    <property type="nucleotide sequence ID" value="NZ_SWCI01000002.1"/>
</dbReference>
<keyword evidence="3" id="KW-0997">Cell inner membrane</keyword>
<accession>A0A4U1BIL9</accession>
<dbReference type="Proteomes" id="UP000305674">
    <property type="component" value="Unassembled WGS sequence"/>
</dbReference>
<evidence type="ECO:0000256" key="5">
    <source>
        <dbReference type="ARBA" id="ARBA00022989"/>
    </source>
</evidence>
<evidence type="ECO:0000256" key="1">
    <source>
        <dbReference type="ARBA" id="ARBA00004533"/>
    </source>
</evidence>
<evidence type="ECO:0000313" key="10">
    <source>
        <dbReference type="Proteomes" id="UP000305674"/>
    </source>
</evidence>
<evidence type="ECO:0000256" key="4">
    <source>
        <dbReference type="ARBA" id="ARBA00022692"/>
    </source>
</evidence>
<dbReference type="InterPro" id="IPR051800">
    <property type="entry name" value="PqiA-PqiB_transport"/>
</dbReference>
<dbReference type="EMBL" id="SWCI01000002">
    <property type="protein sequence ID" value="TKB50409.1"/>
    <property type="molecule type" value="Genomic_DNA"/>
</dbReference>
<evidence type="ECO:0000256" key="7">
    <source>
        <dbReference type="SAM" id="Phobius"/>
    </source>
</evidence>
<keyword evidence="4 7" id="KW-0812">Transmembrane</keyword>
<comment type="caution">
    <text evidence="9">The sequence shown here is derived from an EMBL/GenBank/DDBJ whole genome shotgun (WGS) entry which is preliminary data.</text>
</comment>
<organism evidence="9 10">
    <name type="scientific">Ferrimonas sediminicola</name>
    <dbReference type="NCBI Taxonomy" id="2569538"/>
    <lineage>
        <taxon>Bacteria</taxon>
        <taxon>Pseudomonadati</taxon>
        <taxon>Pseudomonadota</taxon>
        <taxon>Gammaproteobacteria</taxon>
        <taxon>Alteromonadales</taxon>
        <taxon>Ferrimonadaceae</taxon>
        <taxon>Ferrimonas</taxon>
    </lineage>
</organism>
<keyword evidence="10" id="KW-1185">Reference proteome</keyword>
<dbReference type="PANTHER" id="PTHR30462:SF0">
    <property type="entry name" value="INTERMEMBRANE TRANSPORT PROTEIN YEBT"/>
    <property type="match status" value="1"/>
</dbReference>
<dbReference type="AlphaFoldDB" id="A0A4U1BIL9"/>
<comment type="subcellular location">
    <subcellularLocation>
        <location evidence="1">Cell inner membrane</location>
    </subcellularLocation>
</comment>
<evidence type="ECO:0000313" key="9">
    <source>
        <dbReference type="EMBL" id="TKB50409.1"/>
    </source>
</evidence>
<dbReference type="PANTHER" id="PTHR30462">
    <property type="entry name" value="INTERMEMBRANE TRANSPORT PROTEIN PQIB-RELATED"/>
    <property type="match status" value="1"/>
</dbReference>
<evidence type="ECO:0000256" key="6">
    <source>
        <dbReference type="ARBA" id="ARBA00023136"/>
    </source>
</evidence>
<sequence>MNTNQSARVRRKRLLSPIWILPILATVLGAWLLFTYIKQQGTEITIRFPNANGIEARKTLVKYQGLVVGMVQEVSLNPDRSSVNVMVKMDHTVDDLLRDQTRFWLVSPKASLTGVEGLDALFSGNYIAMKPGEGERLTQFEADTMAPTSEEDATLIQLVADKGGSLDAGSGVFFQQIKVGNILQSRLDPHTKKVMVTAQIDANYAPLVKESSHFWNVSGLSADASLAGVKLELESIASLLTGGVAFDSPEDSPQARSGRSYRLYEDRDAATQDHTVTFDAATAEGLKVGSKIRLLGVDVGELTDIRVSGNRVALTGAVRDSYRHILVSGTRFWQVRGELSLRGVRNLGNLVLGDFINVSAGSGAPQDRFLLEERKPDQARSGRAVTLLRQDAAGLSRGDPIYFNQLQVGEVLELGLDDGDGIRIRAWINAPYDGLVGNGSQFWLTQGVRIQADLATLTLEADPLQQLVSGGIAFSKGKPGTDAGAPHFPLLDRQGAADAPEPLWLKLHTDQADGLAPGAPVYYRQLEVGQVKRVRLADGGFQISLTLDGEYRRLFSNASRFWRYSGVRIQGSLTHFEVDAAAAMALLRGGIAFDNLEGMTGAQRDRWLYANRDEALTPAVRVQVILDADADLQAGAPVKYHQQRLGKVERVTLAPDLTRLTATLALAPKWADRFAVAGARYYLAEAQIGLGSTKNVSNLVLGNHLAALPGPDASPGQQRFTALPAEPAPDAQAQSLRLVLTQAQLGSVRIGSPVLYRQIPVGEVVQHELAENASQVEITIELQPQYRHLVNRTSRFWNASGLTVKLGLFSGAEIHTESLDTLLIGGIAFATEQATDEHNRASGLDRFPLHERSRESWLRWTPLFQ</sequence>
<keyword evidence="2" id="KW-1003">Cell membrane</keyword>
<evidence type="ECO:0000259" key="8">
    <source>
        <dbReference type="Pfam" id="PF02470"/>
    </source>
</evidence>
<feature type="domain" description="Mce/MlaD" evidence="8">
    <location>
        <begin position="275"/>
        <end position="361"/>
    </location>
</feature>
<gene>
    <name evidence="9" type="ORF">FCL40_04440</name>
</gene>
<evidence type="ECO:0000256" key="2">
    <source>
        <dbReference type="ARBA" id="ARBA00022475"/>
    </source>
</evidence>
<dbReference type="OrthoDB" id="9806984at2"/>
<feature type="domain" description="Mce/MlaD" evidence="8">
    <location>
        <begin position="41"/>
        <end position="132"/>
    </location>
</feature>
<keyword evidence="6 7" id="KW-0472">Membrane</keyword>
<dbReference type="Pfam" id="PF02470">
    <property type="entry name" value="MlaD"/>
    <property type="match status" value="6"/>
</dbReference>
<feature type="transmembrane region" description="Helical" evidence="7">
    <location>
        <begin position="18"/>
        <end position="37"/>
    </location>
</feature>